<dbReference type="GeneID" id="91516829"/>
<reference evidence="2 3" key="1">
    <citation type="journal article" date="2014" name="BMC Genomics">
        <title>Genome based analysis of type-I polyketide synthase and nonribosomal peptide synthetase gene clusters in seven strains of five representative Nocardia species.</title>
        <authorList>
            <person name="Komaki H."/>
            <person name="Ichikawa N."/>
            <person name="Hosoyama A."/>
            <person name="Takahashi-Nakaguchi A."/>
            <person name="Matsuzawa T."/>
            <person name="Suzuki K."/>
            <person name="Fujita N."/>
            <person name="Gonoi T."/>
        </authorList>
    </citation>
    <scope>NUCLEOTIDE SEQUENCE [LARGE SCALE GENOMIC DNA]</scope>
    <source>
        <strain evidence="2 3">NBRC 15531</strain>
    </source>
</reference>
<feature type="chain" id="PRO_5004659463" description="Secreted protein" evidence="1">
    <location>
        <begin position="31"/>
        <end position="218"/>
    </location>
</feature>
<evidence type="ECO:0000313" key="2">
    <source>
        <dbReference type="EMBL" id="GAD82282.1"/>
    </source>
</evidence>
<keyword evidence="1" id="KW-0732">Signal</keyword>
<dbReference type="RefSeq" id="WP_019050480.1">
    <property type="nucleotide sequence ID" value="NZ_BAFO02000008.1"/>
</dbReference>
<evidence type="ECO:0000313" key="3">
    <source>
        <dbReference type="Proteomes" id="UP000017048"/>
    </source>
</evidence>
<proteinExistence type="predicted"/>
<protein>
    <recommendedName>
        <fullName evidence="4">Secreted protein</fullName>
    </recommendedName>
</protein>
<dbReference type="AlphaFoldDB" id="U5E3C3"/>
<evidence type="ECO:0008006" key="4">
    <source>
        <dbReference type="Google" id="ProtNLM"/>
    </source>
</evidence>
<sequence>MTYTLRRAIAAITLAVPMAATLTATAPAHAGTTTWTVVNPNGDGAFSAVSGQLTVKNKSGATVFTCAGLSSTGSLPSGTRTTSGLGTIKGTSPVTCTGPDGTAWQGMSTVAAGPSNLTAGSYNAATGTTSIVNGDQFNSINMVFRTAVGYSCGFFTHHTAMTYTNATATLKTTTAVVKVATGENGGTLCQGILTQGETITFATEYKVTPGIKITATVS</sequence>
<feature type="signal peptide" evidence="1">
    <location>
        <begin position="1"/>
        <end position="30"/>
    </location>
</feature>
<accession>U5E3C3</accession>
<comment type="caution">
    <text evidence="2">The sequence shown here is derived from an EMBL/GenBank/DDBJ whole genome shotgun (WGS) entry which is preliminary data.</text>
</comment>
<name>U5E3C3_NOCAS</name>
<evidence type="ECO:0000256" key="1">
    <source>
        <dbReference type="SAM" id="SignalP"/>
    </source>
</evidence>
<keyword evidence="3" id="KW-1185">Reference proteome</keyword>
<dbReference type="OrthoDB" id="4570922at2"/>
<dbReference type="Proteomes" id="UP000017048">
    <property type="component" value="Unassembled WGS sequence"/>
</dbReference>
<dbReference type="STRING" id="1824.SAMN05444423_105219"/>
<organism evidence="2 3">
    <name type="scientific">Nocardia asteroides NBRC 15531</name>
    <dbReference type="NCBI Taxonomy" id="1110697"/>
    <lineage>
        <taxon>Bacteria</taxon>
        <taxon>Bacillati</taxon>
        <taxon>Actinomycetota</taxon>
        <taxon>Actinomycetes</taxon>
        <taxon>Mycobacteriales</taxon>
        <taxon>Nocardiaceae</taxon>
        <taxon>Nocardia</taxon>
    </lineage>
</organism>
<gene>
    <name evidence="2" type="ORF">NCAST_08_01540</name>
</gene>
<dbReference type="EMBL" id="BAFO02000008">
    <property type="protein sequence ID" value="GAD82282.1"/>
    <property type="molecule type" value="Genomic_DNA"/>
</dbReference>